<keyword evidence="21" id="KW-1185">Reference proteome</keyword>
<keyword evidence="10" id="KW-0967">Endosome</keyword>
<comment type="subcellular location">
    <subcellularLocation>
        <location evidence="5">Cytoplasmic vesicle</location>
        <location evidence="5">Autophagosome</location>
    </subcellularLocation>
    <subcellularLocation>
        <location evidence="3">Cytoplasmic vesicle</location>
        <location evidence="3">Secretory vesicle</location>
        <location evidence="3">Synaptic vesicle</location>
    </subcellularLocation>
    <subcellularLocation>
        <location evidence="4">Early endosome</location>
    </subcellularLocation>
    <subcellularLocation>
        <location evidence="6">Golgi apparatus</location>
        <location evidence="6">trans-Golgi network</location>
    </subcellularLocation>
    <subcellularLocation>
        <location evidence="7">Late endosome</location>
    </subcellularLocation>
    <subcellularLocation>
        <location evidence="1">Membrane</location>
        <topology evidence="1">Multi-pass membrane protein</topology>
    </subcellularLocation>
    <subcellularLocation>
        <location evidence="2">Recycling endosome</location>
    </subcellularLocation>
</comment>
<keyword evidence="12" id="KW-0770">Synapse</keyword>
<dbReference type="OrthoDB" id="5597044at2759"/>
<evidence type="ECO:0000256" key="6">
    <source>
        <dbReference type="ARBA" id="ARBA00004601"/>
    </source>
</evidence>
<evidence type="ECO:0000256" key="12">
    <source>
        <dbReference type="ARBA" id="ARBA00023018"/>
    </source>
</evidence>
<dbReference type="OMA" id="YHVFIAY"/>
<dbReference type="GO" id="GO:0055037">
    <property type="term" value="C:recycling endosome"/>
    <property type="evidence" value="ECO:0007669"/>
    <property type="project" value="UniProtKB-SubCell"/>
</dbReference>
<evidence type="ECO:0000256" key="10">
    <source>
        <dbReference type="ARBA" id="ARBA00022753"/>
    </source>
</evidence>
<dbReference type="GO" id="GO:0005794">
    <property type="term" value="C:Golgi apparatus"/>
    <property type="evidence" value="ECO:0007669"/>
    <property type="project" value="UniProtKB-SubCell"/>
</dbReference>
<reference evidence="21" key="1">
    <citation type="submission" date="2012-12" db="EMBL/GenBank/DDBJ databases">
        <authorList>
            <person name="Hellsten U."/>
            <person name="Grimwood J."/>
            <person name="Chapman J.A."/>
            <person name="Shapiro H."/>
            <person name="Aerts A."/>
            <person name="Otillar R.P."/>
            <person name="Terry A.Y."/>
            <person name="Boore J.L."/>
            <person name="Simakov O."/>
            <person name="Marletaz F."/>
            <person name="Cho S.-J."/>
            <person name="Edsinger-Gonzales E."/>
            <person name="Havlak P."/>
            <person name="Kuo D.-H."/>
            <person name="Larsson T."/>
            <person name="Lv J."/>
            <person name="Arendt D."/>
            <person name="Savage R."/>
            <person name="Osoegawa K."/>
            <person name="de Jong P."/>
            <person name="Lindberg D.R."/>
            <person name="Seaver E.C."/>
            <person name="Weisblat D.A."/>
            <person name="Putnam N.H."/>
            <person name="Grigoriev I.V."/>
            <person name="Rokhsar D.S."/>
        </authorList>
    </citation>
    <scope>NUCLEOTIDE SEQUENCE</scope>
    <source>
        <strain evidence="21">I ESC-2004</strain>
    </source>
</reference>
<evidence type="ECO:0000256" key="9">
    <source>
        <dbReference type="ARBA" id="ARBA00022692"/>
    </source>
</evidence>
<name>R7TIJ4_CAPTE</name>
<evidence type="ECO:0000256" key="1">
    <source>
        <dbReference type="ARBA" id="ARBA00004141"/>
    </source>
</evidence>
<evidence type="ECO:0000256" key="13">
    <source>
        <dbReference type="ARBA" id="ARBA00023034"/>
    </source>
</evidence>
<keyword evidence="11 18" id="KW-1133">Transmembrane helix</keyword>
<keyword evidence="13" id="KW-0333">Golgi apparatus</keyword>
<evidence type="ECO:0000256" key="3">
    <source>
        <dbReference type="ARBA" id="ARBA00004234"/>
    </source>
</evidence>
<dbReference type="EnsemblMetazoa" id="CapteT20122">
    <property type="protein sequence ID" value="CapteP20122"/>
    <property type="gene ID" value="CapteG20122"/>
</dbReference>
<comment type="similarity">
    <text evidence="8">Belongs to the TMEM134/TMEM230 family.</text>
</comment>
<keyword evidence="9 18" id="KW-0812">Transmembrane</keyword>
<evidence type="ECO:0000256" key="16">
    <source>
        <dbReference type="ARBA" id="ARBA00024003"/>
    </source>
</evidence>
<evidence type="ECO:0000313" key="20">
    <source>
        <dbReference type="EnsemblMetazoa" id="CapteP20122"/>
    </source>
</evidence>
<evidence type="ECO:0000313" key="19">
    <source>
        <dbReference type="EMBL" id="ELT93559.1"/>
    </source>
</evidence>
<evidence type="ECO:0000256" key="14">
    <source>
        <dbReference type="ARBA" id="ARBA00023136"/>
    </source>
</evidence>
<sequence length="123" mass="13667">MASNILNMAKKDATKPNSATKYHRLTNVAQDKFVDSQFERPPPKIPYRAIALAAGLFLLGSMLIIVGSMLLSGFIDAQYADRTWPVLILGLLMFIPGAYHVHLAYNAYKGVPGYSYEDIPEFD</sequence>
<keyword evidence="15" id="KW-0968">Cytoplasmic vesicle</keyword>
<evidence type="ECO:0000256" key="11">
    <source>
        <dbReference type="ARBA" id="ARBA00022989"/>
    </source>
</evidence>
<evidence type="ECO:0000256" key="4">
    <source>
        <dbReference type="ARBA" id="ARBA00004412"/>
    </source>
</evidence>
<dbReference type="STRING" id="283909.R7TIJ4"/>
<evidence type="ECO:0000256" key="7">
    <source>
        <dbReference type="ARBA" id="ARBA00004603"/>
    </source>
</evidence>
<proteinExistence type="inferred from homology"/>
<protein>
    <recommendedName>
        <fullName evidence="17">Transmembrane protein 230</fullName>
    </recommendedName>
</protein>
<dbReference type="GO" id="GO:0005769">
    <property type="term" value="C:early endosome"/>
    <property type="evidence" value="ECO:0007669"/>
    <property type="project" value="UniProtKB-SubCell"/>
</dbReference>
<evidence type="ECO:0000313" key="21">
    <source>
        <dbReference type="Proteomes" id="UP000014760"/>
    </source>
</evidence>
<dbReference type="EMBL" id="AMQN01002608">
    <property type="status" value="NOT_ANNOTATED_CDS"/>
    <property type="molecule type" value="Genomic_DNA"/>
</dbReference>
<keyword evidence="14 18" id="KW-0472">Membrane</keyword>
<dbReference type="GO" id="GO:0016020">
    <property type="term" value="C:membrane"/>
    <property type="evidence" value="ECO:0007669"/>
    <property type="project" value="UniProtKB-SubCell"/>
</dbReference>
<evidence type="ECO:0000256" key="5">
    <source>
        <dbReference type="ARBA" id="ARBA00004419"/>
    </source>
</evidence>
<dbReference type="PANTHER" id="PTHR15664:SF6">
    <property type="entry name" value="TRANSMEMBRANE PROTEIN 230"/>
    <property type="match status" value="1"/>
</dbReference>
<evidence type="ECO:0000256" key="17">
    <source>
        <dbReference type="ARBA" id="ARBA00024088"/>
    </source>
</evidence>
<dbReference type="HOGENOM" id="CLU_126638_1_0_1"/>
<dbReference type="PANTHER" id="PTHR15664">
    <property type="entry name" value="C20ORF30 PROTEIN"/>
    <property type="match status" value="1"/>
</dbReference>
<feature type="transmembrane region" description="Helical" evidence="18">
    <location>
        <begin position="49"/>
        <end position="71"/>
    </location>
</feature>
<evidence type="ECO:0000256" key="8">
    <source>
        <dbReference type="ARBA" id="ARBA00007743"/>
    </source>
</evidence>
<reference evidence="20" key="3">
    <citation type="submission" date="2015-06" db="UniProtKB">
        <authorList>
            <consortium name="EnsemblMetazoa"/>
        </authorList>
    </citation>
    <scope>IDENTIFICATION</scope>
</reference>
<evidence type="ECO:0000256" key="2">
    <source>
        <dbReference type="ARBA" id="ARBA00004172"/>
    </source>
</evidence>
<evidence type="ECO:0000256" key="18">
    <source>
        <dbReference type="SAM" id="Phobius"/>
    </source>
</evidence>
<dbReference type="EMBL" id="KB309694">
    <property type="protein sequence ID" value="ELT93559.1"/>
    <property type="molecule type" value="Genomic_DNA"/>
</dbReference>
<dbReference type="Pfam" id="PF05915">
    <property type="entry name" value="TMEM_230_134"/>
    <property type="match status" value="1"/>
</dbReference>
<dbReference type="GO" id="GO:0005770">
    <property type="term" value="C:late endosome"/>
    <property type="evidence" value="ECO:0007669"/>
    <property type="project" value="UniProtKB-SubCell"/>
</dbReference>
<gene>
    <name evidence="19" type="ORF">CAPTEDRAFT_20122</name>
</gene>
<dbReference type="InterPro" id="IPR044234">
    <property type="entry name" value="TMEM230"/>
</dbReference>
<evidence type="ECO:0000256" key="15">
    <source>
        <dbReference type="ARBA" id="ARBA00023329"/>
    </source>
</evidence>
<dbReference type="FunCoup" id="R7TIJ4">
    <property type="interactions" value="817"/>
</dbReference>
<feature type="transmembrane region" description="Helical" evidence="18">
    <location>
        <begin position="83"/>
        <end position="105"/>
    </location>
</feature>
<dbReference type="GO" id="GO:0008021">
    <property type="term" value="C:synaptic vesicle"/>
    <property type="evidence" value="ECO:0007669"/>
    <property type="project" value="UniProtKB-SubCell"/>
</dbReference>
<comment type="function">
    <text evidence="16">Involved in trafficking and recycling of synaptic vesicles.</text>
</comment>
<dbReference type="Proteomes" id="UP000014760">
    <property type="component" value="Unassembled WGS sequence"/>
</dbReference>
<dbReference type="AlphaFoldDB" id="R7TIJ4"/>
<organism evidence="19">
    <name type="scientific">Capitella teleta</name>
    <name type="common">Polychaete worm</name>
    <dbReference type="NCBI Taxonomy" id="283909"/>
    <lineage>
        <taxon>Eukaryota</taxon>
        <taxon>Metazoa</taxon>
        <taxon>Spiralia</taxon>
        <taxon>Lophotrochozoa</taxon>
        <taxon>Annelida</taxon>
        <taxon>Polychaeta</taxon>
        <taxon>Sedentaria</taxon>
        <taxon>Scolecida</taxon>
        <taxon>Capitellidae</taxon>
        <taxon>Capitella</taxon>
    </lineage>
</organism>
<accession>R7TIJ4</accession>
<dbReference type="GO" id="GO:0005776">
    <property type="term" value="C:autophagosome"/>
    <property type="evidence" value="ECO:0007669"/>
    <property type="project" value="UniProtKB-SubCell"/>
</dbReference>
<reference evidence="19 21" key="2">
    <citation type="journal article" date="2013" name="Nature">
        <title>Insights into bilaterian evolution from three spiralian genomes.</title>
        <authorList>
            <person name="Simakov O."/>
            <person name="Marletaz F."/>
            <person name="Cho S.J."/>
            <person name="Edsinger-Gonzales E."/>
            <person name="Havlak P."/>
            <person name="Hellsten U."/>
            <person name="Kuo D.H."/>
            <person name="Larsson T."/>
            <person name="Lv J."/>
            <person name="Arendt D."/>
            <person name="Savage R."/>
            <person name="Osoegawa K."/>
            <person name="de Jong P."/>
            <person name="Grimwood J."/>
            <person name="Chapman J.A."/>
            <person name="Shapiro H."/>
            <person name="Aerts A."/>
            <person name="Otillar R.P."/>
            <person name="Terry A.Y."/>
            <person name="Boore J.L."/>
            <person name="Grigoriev I.V."/>
            <person name="Lindberg D.R."/>
            <person name="Seaver E.C."/>
            <person name="Weisblat D.A."/>
            <person name="Putnam N.H."/>
            <person name="Rokhsar D.S."/>
        </authorList>
    </citation>
    <scope>NUCLEOTIDE SEQUENCE</scope>
    <source>
        <strain evidence="19 21">I ESC-2004</strain>
    </source>
</reference>
<dbReference type="InterPro" id="IPR008590">
    <property type="entry name" value="TMEM_230/134"/>
</dbReference>